<dbReference type="Pfam" id="PF01656">
    <property type="entry name" value="CbiA"/>
    <property type="match status" value="1"/>
</dbReference>
<reference evidence="4 5" key="1">
    <citation type="submission" date="2019-03" db="EMBL/GenBank/DDBJ databases">
        <title>Genomic Encyclopedia of Type Strains, Phase IV (KMG-IV): sequencing the most valuable type-strain genomes for metagenomic binning, comparative biology and taxonomic classification.</title>
        <authorList>
            <person name="Goeker M."/>
        </authorList>
    </citation>
    <scope>NUCLEOTIDE SEQUENCE [LARGE SCALE GENOMIC DNA]</scope>
    <source>
        <strain evidence="4 5">DSM 13054</strain>
    </source>
</reference>
<feature type="coiled-coil region" evidence="1">
    <location>
        <begin position="469"/>
        <end position="513"/>
    </location>
</feature>
<evidence type="ECO:0000256" key="2">
    <source>
        <dbReference type="SAM" id="MobiDB-lite"/>
    </source>
</evidence>
<proteinExistence type="predicted"/>
<dbReference type="InterPro" id="IPR027417">
    <property type="entry name" value="P-loop_NTPase"/>
</dbReference>
<dbReference type="AlphaFoldDB" id="A0A4R2JFK5"/>
<keyword evidence="4" id="KW-0969">Cilium</keyword>
<accession>A0A4R2JFK5</accession>
<evidence type="ECO:0000259" key="3">
    <source>
        <dbReference type="Pfam" id="PF01656"/>
    </source>
</evidence>
<dbReference type="GO" id="GO:0009898">
    <property type="term" value="C:cytoplasmic side of plasma membrane"/>
    <property type="evidence" value="ECO:0007669"/>
    <property type="project" value="TreeGrafter"/>
</dbReference>
<dbReference type="GO" id="GO:0016887">
    <property type="term" value="F:ATP hydrolysis activity"/>
    <property type="evidence" value="ECO:0007669"/>
    <property type="project" value="TreeGrafter"/>
</dbReference>
<evidence type="ECO:0000313" key="5">
    <source>
        <dbReference type="Proteomes" id="UP000294886"/>
    </source>
</evidence>
<dbReference type="GO" id="GO:0005829">
    <property type="term" value="C:cytosol"/>
    <property type="evidence" value="ECO:0007669"/>
    <property type="project" value="TreeGrafter"/>
</dbReference>
<dbReference type="SUPFAM" id="SSF52172">
    <property type="entry name" value="CheY-like"/>
    <property type="match status" value="1"/>
</dbReference>
<dbReference type="Gene3D" id="3.40.50.300">
    <property type="entry name" value="P-loop containing nucleotide triphosphate hydrolases"/>
    <property type="match status" value="1"/>
</dbReference>
<evidence type="ECO:0000256" key="1">
    <source>
        <dbReference type="SAM" id="Coils"/>
    </source>
</evidence>
<gene>
    <name evidence="4" type="ORF">EV203_12813</name>
</gene>
<dbReference type="RefSeq" id="WP_132040626.1">
    <property type="nucleotide sequence ID" value="NZ_SLWU01000028.1"/>
</dbReference>
<keyword evidence="4" id="KW-0966">Cell projection</keyword>
<dbReference type="SUPFAM" id="SSF52540">
    <property type="entry name" value="P-loop containing nucleoside triphosphate hydrolases"/>
    <property type="match status" value="1"/>
</dbReference>
<organism evidence="4 5">
    <name type="scientific">Caldanaerobacter subterraneus</name>
    <dbReference type="NCBI Taxonomy" id="911092"/>
    <lineage>
        <taxon>Bacteria</taxon>
        <taxon>Bacillati</taxon>
        <taxon>Bacillota</taxon>
        <taxon>Clostridia</taxon>
        <taxon>Thermoanaerobacterales</taxon>
        <taxon>Thermoanaerobacteraceae</taxon>
        <taxon>Caldanaerobacter</taxon>
    </lineage>
</organism>
<dbReference type="Gene3D" id="3.40.50.2300">
    <property type="match status" value="1"/>
</dbReference>
<comment type="caution">
    <text evidence="4">The sequence shown here is derived from an EMBL/GenBank/DDBJ whole genome shotgun (WGS) entry which is preliminary data.</text>
</comment>
<dbReference type="InterPro" id="IPR050625">
    <property type="entry name" value="ParA/MinD_ATPase"/>
</dbReference>
<dbReference type="InterPro" id="IPR002586">
    <property type="entry name" value="CobQ/CobB/MinD/ParA_Nub-bd_dom"/>
</dbReference>
<dbReference type="PANTHER" id="PTHR43384:SF13">
    <property type="entry name" value="SLR0110 PROTEIN"/>
    <property type="match status" value="1"/>
</dbReference>
<sequence>MVISIFSSKGGVGKTSIALALAKAAAENSSQKVCIVEFDFSPGDFVTILDLDRRKGIFEAVHTGIEWAVQRPFREKFDVLVGGYPDTYEMIKPEQFKKLLYELEHIYDIVFVDLQPSFIEPAVDVFDISKHILLIVEDDYIVTGRIAGTVDWANRLGFMDTGKAKFVINKVKNRKSEPNYVNALELKLPVLYKIPFYKKFDGYYDKRLLMDAQEILSIVLPDVFDPPRRGFLFFGKSKLKKVEPLKKDVYLENNKNDKEEVFDKMPVKVYVNTGIKQLDEIISKDLDITDNLFASDIAVISYISNPAYIKELVEKGKRVILLTSADDTDTIAAAQDAGIRDIFFSPVDPKEIKDLIIKEIAKREGIIPDREDSFKEKPSHYQPEISNEHRTEEVYPDQESNSMQTTESTETENYENNIQTTEESDVESFNVQTYQVYNEKIKVSEIPSNGYAELNQILEQIKNILVQNKKTYEERLALQEKALKEKEEEINRLKFQLESFKEKEEKRRQLLEQLLTSLRE</sequence>
<name>A0A4R2JFK5_9THEO</name>
<dbReference type="InterPro" id="IPR011006">
    <property type="entry name" value="CheY-like_superfamily"/>
</dbReference>
<keyword evidence="1" id="KW-0175">Coiled coil</keyword>
<protein>
    <submittedName>
        <fullName evidence="4">MinD-like ATPase involved in chromosome partitioning or flagellar assembly</fullName>
    </submittedName>
</protein>
<keyword evidence="4" id="KW-0282">Flagellum</keyword>
<feature type="region of interest" description="Disordered" evidence="2">
    <location>
        <begin position="371"/>
        <end position="414"/>
    </location>
</feature>
<dbReference type="EMBL" id="SLWU01000028">
    <property type="protein sequence ID" value="TCO57784.1"/>
    <property type="molecule type" value="Genomic_DNA"/>
</dbReference>
<evidence type="ECO:0000313" key="4">
    <source>
        <dbReference type="EMBL" id="TCO57784.1"/>
    </source>
</evidence>
<dbReference type="GO" id="GO:0051782">
    <property type="term" value="P:negative regulation of cell division"/>
    <property type="evidence" value="ECO:0007669"/>
    <property type="project" value="TreeGrafter"/>
</dbReference>
<dbReference type="Proteomes" id="UP000294886">
    <property type="component" value="Unassembled WGS sequence"/>
</dbReference>
<dbReference type="PANTHER" id="PTHR43384">
    <property type="entry name" value="SEPTUM SITE-DETERMINING PROTEIN MIND HOMOLOG, CHLOROPLASTIC-RELATED"/>
    <property type="match status" value="1"/>
</dbReference>
<feature type="domain" description="CobQ/CobB/MinD/ParA nucleotide binding" evidence="3">
    <location>
        <begin position="3"/>
        <end position="200"/>
    </location>
</feature>
<dbReference type="GO" id="GO:0005524">
    <property type="term" value="F:ATP binding"/>
    <property type="evidence" value="ECO:0007669"/>
    <property type="project" value="TreeGrafter"/>
</dbReference>